<evidence type="ECO:0000313" key="12">
    <source>
        <dbReference type="Proteomes" id="UP000295063"/>
    </source>
</evidence>
<keyword evidence="5" id="KW-0547">Nucleotide-binding</keyword>
<evidence type="ECO:0000256" key="1">
    <source>
        <dbReference type="ARBA" id="ARBA00004202"/>
    </source>
</evidence>
<evidence type="ECO:0000256" key="5">
    <source>
        <dbReference type="ARBA" id="ARBA00022741"/>
    </source>
</evidence>
<protein>
    <submittedName>
        <fullName evidence="11">Iron complex transport system ATP-binding protein</fullName>
    </submittedName>
</protein>
<dbReference type="InterPro" id="IPR003593">
    <property type="entry name" value="AAA+_ATPase"/>
</dbReference>
<evidence type="ECO:0000256" key="2">
    <source>
        <dbReference type="ARBA" id="ARBA00022448"/>
    </source>
</evidence>
<dbReference type="FunFam" id="3.40.50.300:FF:000134">
    <property type="entry name" value="Iron-enterobactin ABC transporter ATP-binding protein"/>
    <property type="match status" value="1"/>
</dbReference>
<keyword evidence="4" id="KW-0410">Iron transport</keyword>
<sequence length="267" mass="29490">MAILEARNVAVSIGDKPILKELSLAVAQGEIVSILGPNGSGKSTFLKALSRNIKLKAGTITLDGRDIHSFGAKEIACHLAMLHQASRAPGDLTVQDLVEYGRFPYQQWWKGNEKEDRQVVEWALAQTRMTDLSARRVNTLSGGEQQRAWIAMALAQKPRILLLDEPTTYLDLCHQLEIMELIRQLNKEQGLTIVMVLHDMNHAARYSDTVAVFCQGSLYASGAPVNTITPTMLREVFGVEADIWLDDQGRPVCLAQSLTAATQHSSR</sequence>
<feature type="domain" description="ABC transporter" evidence="10">
    <location>
        <begin position="4"/>
        <end position="240"/>
    </location>
</feature>
<evidence type="ECO:0000259" key="10">
    <source>
        <dbReference type="PROSITE" id="PS50893"/>
    </source>
</evidence>
<dbReference type="GO" id="GO:0006826">
    <property type="term" value="P:iron ion transport"/>
    <property type="evidence" value="ECO:0007669"/>
    <property type="project" value="UniProtKB-KW"/>
</dbReference>
<evidence type="ECO:0000256" key="3">
    <source>
        <dbReference type="ARBA" id="ARBA00022475"/>
    </source>
</evidence>
<dbReference type="CDD" id="cd03214">
    <property type="entry name" value="ABC_Iron-Siderophores_B12_Hemin"/>
    <property type="match status" value="1"/>
</dbReference>
<dbReference type="PROSITE" id="PS00211">
    <property type="entry name" value="ABC_TRANSPORTER_1"/>
    <property type="match status" value="1"/>
</dbReference>
<keyword evidence="12" id="KW-1185">Reference proteome</keyword>
<evidence type="ECO:0000256" key="9">
    <source>
        <dbReference type="ARBA" id="ARBA00023136"/>
    </source>
</evidence>
<gene>
    <name evidence="11" type="ORF">EV210_10532</name>
</gene>
<dbReference type="GO" id="GO:0005524">
    <property type="term" value="F:ATP binding"/>
    <property type="evidence" value="ECO:0007669"/>
    <property type="project" value="UniProtKB-KW"/>
</dbReference>
<organism evidence="11 12">
    <name type="scientific">Anaerospora hongkongensis</name>
    <dbReference type="NCBI Taxonomy" id="244830"/>
    <lineage>
        <taxon>Bacteria</taxon>
        <taxon>Bacillati</taxon>
        <taxon>Bacillota</taxon>
        <taxon>Negativicutes</taxon>
        <taxon>Selenomonadales</taxon>
        <taxon>Sporomusaceae</taxon>
        <taxon>Anaerospora</taxon>
    </lineage>
</organism>
<dbReference type="GO" id="GO:0005886">
    <property type="term" value="C:plasma membrane"/>
    <property type="evidence" value="ECO:0007669"/>
    <property type="project" value="UniProtKB-SubCell"/>
</dbReference>
<dbReference type="PROSITE" id="PS50893">
    <property type="entry name" value="ABC_TRANSPORTER_2"/>
    <property type="match status" value="1"/>
</dbReference>
<dbReference type="Gene3D" id="3.40.50.300">
    <property type="entry name" value="P-loop containing nucleotide triphosphate hydrolases"/>
    <property type="match status" value="1"/>
</dbReference>
<dbReference type="InterPro" id="IPR017871">
    <property type="entry name" value="ABC_transporter-like_CS"/>
</dbReference>
<comment type="caution">
    <text evidence="11">The sequence shown here is derived from an EMBL/GenBank/DDBJ whole genome shotgun (WGS) entry which is preliminary data.</text>
</comment>
<evidence type="ECO:0000256" key="4">
    <source>
        <dbReference type="ARBA" id="ARBA00022496"/>
    </source>
</evidence>
<name>A0A4R1PXV4_9FIRM</name>
<keyword evidence="8" id="KW-0406">Ion transport</keyword>
<dbReference type="AlphaFoldDB" id="A0A4R1PXV4"/>
<dbReference type="GO" id="GO:0016887">
    <property type="term" value="F:ATP hydrolysis activity"/>
    <property type="evidence" value="ECO:0007669"/>
    <property type="project" value="InterPro"/>
</dbReference>
<evidence type="ECO:0000313" key="11">
    <source>
        <dbReference type="EMBL" id="TCL37602.1"/>
    </source>
</evidence>
<dbReference type="InterPro" id="IPR003439">
    <property type="entry name" value="ABC_transporter-like_ATP-bd"/>
</dbReference>
<keyword evidence="2" id="KW-0813">Transport</keyword>
<evidence type="ECO:0000256" key="8">
    <source>
        <dbReference type="ARBA" id="ARBA00023065"/>
    </source>
</evidence>
<dbReference type="EMBL" id="SLUI01000005">
    <property type="protein sequence ID" value="TCL37602.1"/>
    <property type="molecule type" value="Genomic_DNA"/>
</dbReference>
<dbReference type="RefSeq" id="WP_132078401.1">
    <property type="nucleotide sequence ID" value="NZ_SLUI01000005.1"/>
</dbReference>
<dbReference type="SUPFAM" id="SSF52540">
    <property type="entry name" value="P-loop containing nucleoside triphosphate hydrolases"/>
    <property type="match status" value="1"/>
</dbReference>
<dbReference type="PANTHER" id="PTHR42771">
    <property type="entry name" value="IRON(3+)-HYDROXAMATE IMPORT ATP-BINDING PROTEIN FHUC"/>
    <property type="match status" value="1"/>
</dbReference>
<dbReference type="InterPro" id="IPR051535">
    <property type="entry name" value="Siderophore_ABC-ATPase"/>
</dbReference>
<dbReference type="Proteomes" id="UP000295063">
    <property type="component" value="Unassembled WGS sequence"/>
</dbReference>
<keyword evidence="9" id="KW-0472">Membrane</keyword>
<keyword evidence="3" id="KW-1003">Cell membrane</keyword>
<keyword evidence="6 11" id="KW-0067">ATP-binding</keyword>
<dbReference type="PANTHER" id="PTHR42771:SF4">
    <property type="entry name" value="IRON(3+)-HYDROXAMATE IMPORT ATP-BINDING PROTEIN FHUC"/>
    <property type="match status" value="1"/>
</dbReference>
<dbReference type="OrthoDB" id="9799337at2"/>
<proteinExistence type="predicted"/>
<evidence type="ECO:0000256" key="7">
    <source>
        <dbReference type="ARBA" id="ARBA00023004"/>
    </source>
</evidence>
<dbReference type="SMART" id="SM00382">
    <property type="entry name" value="AAA"/>
    <property type="match status" value="1"/>
</dbReference>
<dbReference type="InterPro" id="IPR027417">
    <property type="entry name" value="P-loop_NTPase"/>
</dbReference>
<accession>A0A4R1PXV4</accession>
<evidence type="ECO:0000256" key="6">
    <source>
        <dbReference type="ARBA" id="ARBA00022840"/>
    </source>
</evidence>
<dbReference type="Pfam" id="PF00005">
    <property type="entry name" value="ABC_tran"/>
    <property type="match status" value="1"/>
</dbReference>
<keyword evidence="7" id="KW-0408">Iron</keyword>
<reference evidence="11 12" key="1">
    <citation type="submission" date="2019-03" db="EMBL/GenBank/DDBJ databases">
        <title>Genomic Encyclopedia of Type Strains, Phase IV (KMG-IV): sequencing the most valuable type-strain genomes for metagenomic binning, comparative biology and taxonomic classification.</title>
        <authorList>
            <person name="Goeker M."/>
        </authorList>
    </citation>
    <scope>NUCLEOTIDE SEQUENCE [LARGE SCALE GENOMIC DNA]</scope>
    <source>
        <strain evidence="11 12">DSM 15969</strain>
    </source>
</reference>
<comment type="subcellular location">
    <subcellularLocation>
        <location evidence="1">Cell membrane</location>
        <topology evidence="1">Peripheral membrane protein</topology>
    </subcellularLocation>
</comment>